<accession>A0A8X8AY44</accession>
<sequence length="105" mass="11729">MPVTGEIISSFVRSAAAVIYLSFDLFGCGYDVKVLSSHLFIANNNDKCFECKMFSSATLHVSTAFPFLNKSRRDMMVKNGDIDGNDKEKCSCGDWCQEYLIGYKS</sequence>
<reference evidence="1 2" key="1">
    <citation type="submission" date="2020-02" db="EMBL/GenBank/DDBJ databases">
        <authorList>
            <person name="Ma Q."/>
            <person name="Huang Y."/>
            <person name="Song X."/>
            <person name="Pei D."/>
        </authorList>
    </citation>
    <scope>NUCLEOTIDE SEQUENCE [LARGE SCALE GENOMIC DNA]</scope>
    <source>
        <strain evidence="1">Sxm20200214</strain>
        <tissue evidence="1">Leaf</tissue>
    </source>
</reference>
<organism evidence="1 2">
    <name type="scientific">Brassica carinata</name>
    <name type="common">Ethiopian mustard</name>
    <name type="synonym">Abyssinian cabbage</name>
    <dbReference type="NCBI Taxonomy" id="52824"/>
    <lineage>
        <taxon>Eukaryota</taxon>
        <taxon>Viridiplantae</taxon>
        <taxon>Streptophyta</taxon>
        <taxon>Embryophyta</taxon>
        <taxon>Tracheophyta</taxon>
        <taxon>Spermatophyta</taxon>
        <taxon>Magnoliopsida</taxon>
        <taxon>eudicotyledons</taxon>
        <taxon>Gunneridae</taxon>
        <taxon>Pentapetalae</taxon>
        <taxon>rosids</taxon>
        <taxon>malvids</taxon>
        <taxon>Brassicales</taxon>
        <taxon>Brassicaceae</taxon>
        <taxon>Brassiceae</taxon>
        <taxon>Brassica</taxon>
    </lineage>
</organism>
<protein>
    <submittedName>
        <fullName evidence="1">Uncharacterized protein</fullName>
    </submittedName>
</protein>
<gene>
    <name evidence="1" type="ORF">Bca52824_018114</name>
</gene>
<dbReference type="AlphaFoldDB" id="A0A8X8AY44"/>
<evidence type="ECO:0000313" key="2">
    <source>
        <dbReference type="Proteomes" id="UP000886595"/>
    </source>
</evidence>
<proteinExistence type="predicted"/>
<evidence type="ECO:0000313" key="1">
    <source>
        <dbReference type="EMBL" id="KAG2314992.1"/>
    </source>
</evidence>
<name>A0A8X8AY44_BRACI</name>
<dbReference type="Proteomes" id="UP000886595">
    <property type="component" value="Unassembled WGS sequence"/>
</dbReference>
<keyword evidence="2" id="KW-1185">Reference proteome</keyword>
<dbReference type="EMBL" id="JAAMPC010000004">
    <property type="protein sequence ID" value="KAG2314992.1"/>
    <property type="molecule type" value="Genomic_DNA"/>
</dbReference>
<comment type="caution">
    <text evidence="1">The sequence shown here is derived from an EMBL/GenBank/DDBJ whole genome shotgun (WGS) entry which is preliminary data.</text>
</comment>